<evidence type="ECO:0000259" key="9">
    <source>
        <dbReference type="Pfam" id="PF17681"/>
    </source>
</evidence>
<evidence type="ECO:0000256" key="1">
    <source>
        <dbReference type="ARBA" id="ARBA00004245"/>
    </source>
</evidence>
<feature type="domain" description="Gamma tubulin complex component protein N-terminal" evidence="9">
    <location>
        <begin position="316"/>
        <end position="619"/>
    </location>
</feature>
<dbReference type="OrthoDB" id="775571at2759"/>
<keyword evidence="3" id="KW-0963">Cytoplasm</keyword>
<reference evidence="12" key="1">
    <citation type="submission" date="2025-08" db="UniProtKB">
        <authorList>
            <consortium name="RefSeq"/>
        </authorList>
    </citation>
    <scope>IDENTIFICATION</scope>
    <source>
        <tissue evidence="12">Entire body</tissue>
    </source>
</reference>
<name>A0A7F5RBH2_AGRPL</name>
<dbReference type="InterPro" id="IPR042241">
    <property type="entry name" value="GCP_C_sf"/>
</dbReference>
<feature type="region of interest" description="Disordered" evidence="7">
    <location>
        <begin position="221"/>
        <end position="243"/>
    </location>
</feature>
<dbReference type="GO" id="GO:0031122">
    <property type="term" value="P:cytoplasmic microtubule organization"/>
    <property type="evidence" value="ECO:0007669"/>
    <property type="project" value="TreeGrafter"/>
</dbReference>
<dbReference type="GO" id="GO:0000278">
    <property type="term" value="P:mitotic cell cycle"/>
    <property type="evidence" value="ECO:0007669"/>
    <property type="project" value="TreeGrafter"/>
</dbReference>
<comment type="similarity">
    <text evidence="2">Belongs to the TUBGCP family.</text>
</comment>
<dbReference type="GO" id="GO:0043015">
    <property type="term" value="F:gamma-tubulin binding"/>
    <property type="evidence" value="ECO:0007669"/>
    <property type="project" value="InterPro"/>
</dbReference>
<evidence type="ECO:0000256" key="4">
    <source>
        <dbReference type="ARBA" id="ARBA00022701"/>
    </source>
</evidence>
<dbReference type="InterPro" id="IPR041470">
    <property type="entry name" value="GCP_N"/>
</dbReference>
<keyword evidence="6" id="KW-0175">Coiled coil</keyword>
<dbReference type="GO" id="GO:0000930">
    <property type="term" value="C:gamma-tubulin complex"/>
    <property type="evidence" value="ECO:0007669"/>
    <property type="project" value="TreeGrafter"/>
</dbReference>
<dbReference type="InterPro" id="IPR040457">
    <property type="entry name" value="GCP_C"/>
</dbReference>
<organism evidence="11 12">
    <name type="scientific">Agrilus planipennis</name>
    <name type="common">Emerald ash borer</name>
    <name type="synonym">Agrilus marcopoli</name>
    <dbReference type="NCBI Taxonomy" id="224129"/>
    <lineage>
        <taxon>Eukaryota</taxon>
        <taxon>Metazoa</taxon>
        <taxon>Ecdysozoa</taxon>
        <taxon>Arthropoda</taxon>
        <taxon>Hexapoda</taxon>
        <taxon>Insecta</taxon>
        <taxon>Pterygota</taxon>
        <taxon>Neoptera</taxon>
        <taxon>Endopterygota</taxon>
        <taxon>Coleoptera</taxon>
        <taxon>Polyphaga</taxon>
        <taxon>Elateriformia</taxon>
        <taxon>Buprestoidea</taxon>
        <taxon>Buprestidae</taxon>
        <taxon>Agrilinae</taxon>
        <taxon>Agrilus</taxon>
    </lineage>
</organism>
<dbReference type="InterPro" id="IPR007259">
    <property type="entry name" value="GCP"/>
</dbReference>
<dbReference type="KEGG" id="apln:108740419"/>
<dbReference type="GO" id="GO:0007020">
    <property type="term" value="P:microtubule nucleation"/>
    <property type="evidence" value="ECO:0007669"/>
    <property type="project" value="InterPro"/>
</dbReference>
<dbReference type="RefSeq" id="XP_025833328.1">
    <property type="nucleotide sequence ID" value="XM_025977543.1"/>
</dbReference>
<feature type="coiled-coil region" evidence="6">
    <location>
        <begin position="639"/>
        <end position="741"/>
    </location>
</feature>
<dbReference type="GO" id="GO:0000922">
    <property type="term" value="C:spindle pole"/>
    <property type="evidence" value="ECO:0007669"/>
    <property type="project" value="InterPro"/>
</dbReference>
<dbReference type="GO" id="GO:0051225">
    <property type="term" value="P:spindle assembly"/>
    <property type="evidence" value="ECO:0007669"/>
    <property type="project" value="TreeGrafter"/>
</dbReference>
<dbReference type="Gene3D" id="1.20.120.1900">
    <property type="entry name" value="Gamma-tubulin complex, C-terminal domain"/>
    <property type="match status" value="1"/>
</dbReference>
<feature type="compositionally biased region" description="Acidic residues" evidence="7">
    <location>
        <begin position="230"/>
        <end position="243"/>
    </location>
</feature>
<evidence type="ECO:0000256" key="6">
    <source>
        <dbReference type="SAM" id="Coils"/>
    </source>
</evidence>
<evidence type="ECO:0000259" key="8">
    <source>
        <dbReference type="Pfam" id="PF04130"/>
    </source>
</evidence>
<dbReference type="CTD" id="39365"/>
<dbReference type="PANTHER" id="PTHR19302:SF70">
    <property type="entry name" value="GAMMA-TUBULIN COMPLEX COMPONENT 6"/>
    <property type="match status" value="1"/>
</dbReference>
<sequence>MCNFKDDCLMDLVYNSLENESIFNLLTKLCEKYAAPHSNIFPNDNVVKSLRSKCFDILLLKKNIQSGGVEGLESTDDPLCHLLAWEFLLRTKYNNFKYADKLKDVYEKIRRLNIKEDSFQRVLYLLISLKNSPSNKNNGGLFNRQLYPFLETSKFHPEPLSTKIKYSDNDFHLKSTISKQDVIGNLRKKDSLSQYCDTNKNSNTNFKSPRSIFSDDESCMLQRDNNQDNSNEEDGDESGSDDVWDIACKSSISERRTWESAGIAEPKKELPFVTEATSKVSIWMQNLKTSYMDNLIVKDLNAASNSVTNISYREFVKDVKYLLVGITSKTFQLSEEGELCFVPNTVVQGLSITAANSYSQNMLYCGSCYKGLADLTTTDCFSGKYKQEGHIFKEMCESIKRYLSYYRVAILSLPDTTNLLALQEYIRSLQEHFKVLTSICKVGPFKQDQRIPHGMELLNYFYQRILSAVKKDILMVLYAVFYPCCQLYYHRFLGQWILEGDLNDPSAEFFVESNPKYISSRGRTYWTRSYSIREDVVPDFLIELKDSILACGKAMNLLKLCVPNSPLCCYILEKRPILFTSCVTAEQLLILEQNTYTYYLNAISKCGPHLSLKELIEKKKLEENVFLGLIAKKKATTLRRIELERQERIKNKLEKKRNEIIYLKNQYDEALTKRKIKEIEQLRREIQTKEAVMKMEIIEMKIFQEEAQNLIDYYNELYKAADKYRTSIEKNTENIRKLNLEDCSNPSCNQSPTSTEDAGISVTLVTSETFLSASDDLQSKPDMSENSEVFVSALDYVSNSSTVIENGSTKVSKKQLYLDSDMVIKEETEEQMNYKKNQKAAQINREKSRSSQLENMLKEDNIGLPKFSYNFSWSTSQNIESKSSENFTKNRVQNFEEAKENKLKFLEQEYGETSSLEDIINANLNSTKGSSNSITIENKEVTALTQIFQENFQIARRNKKKVLETELGLYNYTPNDANANLALTDEKAAVGSITNSPIDWCIFNEEYVKNNFPELAQNNVDLTLNLQSVKPDSRGSKMTPMSVDTPSSDFSLSKRSYVSITSEDLLDSIQTPASEEDLKLEPIKQEPVFKISHKSSSVFDIAGNLQKNILPDRILPDDAQQVSANCLKLYLQQSVAIPLKMQMNLVNNELLKFFVEELGCLEHLISLRSYFFLLDGQFAKSLTDKLFEKLYSANFPIDLVNWRTLHILVQTAFDGHSSNIQDNSDRLSFRINNLPKAFDLTDPEVLDCISLTYKITWPLNILIPSDILNKYDDVFKLLLKLRRVSWVLQKMFSELKCLIKRTEAKKVPLLLISNQYRRLHQCRHIMTHFVQTLQNYIHGEILQTSWQFFEEQLSQVSDLDMLYELHTAYIKNILFM</sequence>
<dbReference type="Pfam" id="PF04130">
    <property type="entry name" value="GCP_C_terminal"/>
    <property type="match status" value="1"/>
</dbReference>
<keyword evidence="5" id="KW-0206">Cytoskeleton</keyword>
<evidence type="ECO:0000313" key="11">
    <source>
        <dbReference type="Proteomes" id="UP000192223"/>
    </source>
</evidence>
<dbReference type="PANTHER" id="PTHR19302">
    <property type="entry name" value="GAMMA TUBULIN COMPLEX PROTEIN"/>
    <property type="match status" value="1"/>
</dbReference>
<accession>A0A7F5RBH2</accession>
<keyword evidence="4" id="KW-0493">Microtubule</keyword>
<evidence type="ECO:0000259" key="10">
    <source>
        <dbReference type="Pfam" id="PF19340"/>
    </source>
</evidence>
<evidence type="ECO:0000256" key="2">
    <source>
        <dbReference type="ARBA" id="ARBA00010337"/>
    </source>
</evidence>
<dbReference type="Proteomes" id="UP000192223">
    <property type="component" value="Unplaced"/>
</dbReference>
<protein>
    <submittedName>
        <fullName evidence="12">Gamma-tubulin complex component 6</fullName>
    </submittedName>
</protein>
<evidence type="ECO:0000256" key="3">
    <source>
        <dbReference type="ARBA" id="ARBA00022490"/>
    </source>
</evidence>
<evidence type="ECO:0000313" key="12">
    <source>
        <dbReference type="RefSeq" id="XP_025833328.1"/>
    </source>
</evidence>
<evidence type="ECO:0000256" key="5">
    <source>
        <dbReference type="ARBA" id="ARBA00023212"/>
    </source>
</evidence>
<dbReference type="GeneID" id="108740419"/>
<dbReference type="InParanoid" id="A0A7F5RBH2"/>
<keyword evidence="11" id="KW-1185">Reference proteome</keyword>
<evidence type="ECO:0000256" key="7">
    <source>
        <dbReference type="SAM" id="MobiDB-lite"/>
    </source>
</evidence>
<feature type="domain" description="Gamma tubulin complex component C-terminal" evidence="8">
    <location>
        <begin position="1161"/>
        <end position="1375"/>
    </location>
</feature>
<dbReference type="Pfam" id="PF19340">
    <property type="entry name" value="GCP6_N"/>
    <property type="match status" value="1"/>
</dbReference>
<gene>
    <name evidence="12" type="primary">LOC108740419</name>
</gene>
<comment type="subcellular location">
    <subcellularLocation>
        <location evidence="1">Cytoplasm</location>
        <location evidence="1">Cytoskeleton</location>
    </subcellularLocation>
</comment>
<dbReference type="InterPro" id="IPR045818">
    <property type="entry name" value="GCP6_N"/>
</dbReference>
<dbReference type="GO" id="GO:0051011">
    <property type="term" value="F:microtubule minus-end binding"/>
    <property type="evidence" value="ECO:0007669"/>
    <property type="project" value="TreeGrafter"/>
</dbReference>
<dbReference type="Pfam" id="PF17681">
    <property type="entry name" value="GCP_N_terminal"/>
    <property type="match status" value="1"/>
</dbReference>
<dbReference type="GO" id="GO:0005874">
    <property type="term" value="C:microtubule"/>
    <property type="evidence" value="ECO:0007669"/>
    <property type="project" value="UniProtKB-KW"/>
</dbReference>
<dbReference type="GO" id="GO:0051321">
    <property type="term" value="P:meiotic cell cycle"/>
    <property type="evidence" value="ECO:0007669"/>
    <property type="project" value="TreeGrafter"/>
</dbReference>
<feature type="domain" description="Gamma-tubulin complex component 6 N-terminal" evidence="10">
    <location>
        <begin position="225"/>
        <end position="279"/>
    </location>
</feature>
<dbReference type="FunCoup" id="A0A7F5RBH2">
    <property type="interactions" value="22"/>
</dbReference>
<proteinExistence type="inferred from homology"/>